<reference evidence="1 2" key="1">
    <citation type="submission" date="2020-05" db="EMBL/GenBank/DDBJ databases">
        <title>Bremerella alba sp. nov., a novel planctomycete isolated from the surface of the macroalga Fucus spiralis.</title>
        <authorList>
            <person name="Godinho O."/>
            <person name="Botelho R."/>
            <person name="Albuquerque L."/>
            <person name="Wiegand S."/>
            <person name="Da Costa M.S."/>
            <person name="Lobo-Da-Cunha A."/>
            <person name="Jogler C."/>
            <person name="Lage O.M."/>
        </authorList>
    </citation>
    <scope>NUCLEOTIDE SEQUENCE [LARGE SCALE GENOMIC DNA]</scope>
    <source>
        <strain evidence="1 2">FF15</strain>
    </source>
</reference>
<dbReference type="RefSeq" id="WP_207398103.1">
    <property type="nucleotide sequence ID" value="NZ_JABRWO010000011.1"/>
</dbReference>
<accession>A0A7V9A8S0</accession>
<dbReference type="AlphaFoldDB" id="A0A7V9A8S0"/>
<name>A0A7V9A8S0_9BACT</name>
<evidence type="ECO:0000313" key="2">
    <source>
        <dbReference type="Proteomes" id="UP000551616"/>
    </source>
</evidence>
<keyword evidence="2" id="KW-1185">Reference proteome</keyword>
<dbReference type="EMBL" id="JABRWO010000011">
    <property type="protein sequence ID" value="MBA2116702.1"/>
    <property type="molecule type" value="Genomic_DNA"/>
</dbReference>
<comment type="caution">
    <text evidence="1">The sequence shown here is derived from an EMBL/GenBank/DDBJ whole genome shotgun (WGS) entry which is preliminary data.</text>
</comment>
<sequence>MTDDKPSQSYLSCAAVARRLGLSRQRFWQLRKEGVFPGPQIDEDTGRPFYTEEQLELCMDLRNRNVGINGKIVLFYSARSTASLPAAPRKKKSKRREAKSRHQELIDSLKVIGMTGVTDAQIDSAISELFPNGKDSVNPGELVRAVFLYIQRKNSSA</sequence>
<dbReference type="Proteomes" id="UP000551616">
    <property type="component" value="Unassembled WGS sequence"/>
</dbReference>
<proteinExistence type="predicted"/>
<organism evidence="1 2">
    <name type="scientific">Bremerella alba</name>
    <dbReference type="NCBI Taxonomy" id="980252"/>
    <lineage>
        <taxon>Bacteria</taxon>
        <taxon>Pseudomonadati</taxon>
        <taxon>Planctomycetota</taxon>
        <taxon>Planctomycetia</taxon>
        <taxon>Pirellulales</taxon>
        <taxon>Pirellulaceae</taxon>
        <taxon>Bremerella</taxon>
    </lineage>
</organism>
<gene>
    <name evidence="1" type="ORF">HOV93_38940</name>
</gene>
<evidence type="ECO:0000313" key="1">
    <source>
        <dbReference type="EMBL" id="MBA2116702.1"/>
    </source>
</evidence>
<protein>
    <submittedName>
        <fullName evidence="1">Uncharacterized protein</fullName>
    </submittedName>
</protein>